<dbReference type="CDD" id="cd00077">
    <property type="entry name" value="HDc"/>
    <property type="match status" value="1"/>
</dbReference>
<feature type="transmembrane region" description="Helical" evidence="1">
    <location>
        <begin position="12"/>
        <end position="29"/>
    </location>
</feature>
<dbReference type="SMART" id="SM00471">
    <property type="entry name" value="HDc"/>
    <property type="match status" value="1"/>
</dbReference>
<feature type="domain" description="PAS" evidence="2">
    <location>
        <begin position="83"/>
        <end position="158"/>
    </location>
</feature>
<keyword evidence="1" id="KW-0812">Transmembrane</keyword>
<evidence type="ECO:0000259" key="3">
    <source>
        <dbReference type="PROSITE" id="PS50113"/>
    </source>
</evidence>
<dbReference type="EMBL" id="AP012029">
    <property type="protein sequence ID" value="BAJ62040.1"/>
    <property type="molecule type" value="Genomic_DNA"/>
</dbReference>
<dbReference type="Gene3D" id="3.30.450.20">
    <property type="entry name" value="PAS domain"/>
    <property type="match status" value="1"/>
</dbReference>
<dbReference type="NCBIfam" id="TIGR00277">
    <property type="entry name" value="HDIG"/>
    <property type="match status" value="1"/>
</dbReference>
<dbReference type="NCBIfam" id="TIGR00229">
    <property type="entry name" value="sensory_box"/>
    <property type="match status" value="1"/>
</dbReference>
<accession>E8MY95</accession>
<dbReference type="SUPFAM" id="SSF55785">
    <property type="entry name" value="PYP-like sensor domain (PAS domain)"/>
    <property type="match status" value="1"/>
</dbReference>
<dbReference type="SUPFAM" id="SSF109604">
    <property type="entry name" value="HD-domain/PDEase-like"/>
    <property type="match status" value="1"/>
</dbReference>
<dbReference type="InterPro" id="IPR035965">
    <property type="entry name" value="PAS-like_dom_sf"/>
</dbReference>
<dbReference type="AlphaFoldDB" id="E8MY95"/>
<dbReference type="SUPFAM" id="SSF55781">
    <property type="entry name" value="GAF domain-like"/>
    <property type="match status" value="2"/>
</dbReference>
<protein>
    <submittedName>
        <fullName evidence="5">Signaling protein</fullName>
    </submittedName>
</protein>
<keyword evidence="1" id="KW-0472">Membrane</keyword>
<dbReference type="RefSeq" id="WP_013558438.1">
    <property type="nucleotide sequence ID" value="NC_014960.1"/>
</dbReference>
<dbReference type="CDD" id="cd00130">
    <property type="entry name" value="PAS"/>
    <property type="match status" value="1"/>
</dbReference>
<dbReference type="InterPro" id="IPR029016">
    <property type="entry name" value="GAF-like_dom_sf"/>
</dbReference>
<dbReference type="Pfam" id="PF13487">
    <property type="entry name" value="HD_5"/>
    <property type="match status" value="1"/>
</dbReference>
<dbReference type="PANTHER" id="PTHR45228:SF1">
    <property type="entry name" value="CYCLIC DI-GMP PHOSPHODIESTERASE TM_0186"/>
    <property type="match status" value="1"/>
</dbReference>
<dbReference type="InterPro" id="IPR000700">
    <property type="entry name" value="PAS-assoc_C"/>
</dbReference>
<dbReference type="InterPro" id="IPR003607">
    <property type="entry name" value="HD/PDEase_dom"/>
</dbReference>
<proteinExistence type="predicted"/>
<dbReference type="Gene3D" id="1.10.3210.10">
    <property type="entry name" value="Hypothetical protein af1432"/>
    <property type="match status" value="1"/>
</dbReference>
<dbReference type="PROSITE" id="PS50112">
    <property type="entry name" value="PAS"/>
    <property type="match status" value="1"/>
</dbReference>
<dbReference type="KEGG" id="atm:ANT_00060"/>
<name>E8MY95_ANATU</name>
<dbReference type="Pfam" id="PF13185">
    <property type="entry name" value="GAF_2"/>
    <property type="match status" value="2"/>
</dbReference>
<dbReference type="InterPro" id="IPR000014">
    <property type="entry name" value="PAS"/>
</dbReference>
<dbReference type="eggNOG" id="COG2202">
    <property type="taxonomic scope" value="Bacteria"/>
</dbReference>
<dbReference type="InterPro" id="IPR006675">
    <property type="entry name" value="HDIG_dom"/>
</dbReference>
<feature type="domain" description="PAC" evidence="3">
    <location>
        <begin position="160"/>
        <end position="213"/>
    </location>
</feature>
<dbReference type="PANTHER" id="PTHR45228">
    <property type="entry name" value="CYCLIC DI-GMP PHOSPHODIESTERASE TM_0186-RELATED"/>
    <property type="match status" value="1"/>
</dbReference>
<evidence type="ECO:0000256" key="1">
    <source>
        <dbReference type="SAM" id="Phobius"/>
    </source>
</evidence>
<evidence type="ECO:0000313" key="6">
    <source>
        <dbReference type="Proteomes" id="UP000008922"/>
    </source>
</evidence>
<dbReference type="PROSITE" id="PS50113">
    <property type="entry name" value="PAC"/>
    <property type="match status" value="1"/>
</dbReference>
<dbReference type="Gene3D" id="3.30.450.40">
    <property type="match status" value="2"/>
</dbReference>
<feature type="domain" description="HD-GYP" evidence="4">
    <location>
        <begin position="560"/>
        <end position="751"/>
    </location>
</feature>
<dbReference type="eggNOG" id="COG2203">
    <property type="taxonomic scope" value="Bacteria"/>
</dbReference>
<dbReference type="InParanoid" id="E8MY95"/>
<evidence type="ECO:0000313" key="5">
    <source>
        <dbReference type="EMBL" id="BAJ62040.1"/>
    </source>
</evidence>
<evidence type="ECO:0000259" key="4">
    <source>
        <dbReference type="PROSITE" id="PS51832"/>
    </source>
</evidence>
<keyword evidence="6" id="KW-1185">Reference proteome</keyword>
<dbReference type="HOGENOM" id="CLU_370351_0_0_0"/>
<dbReference type="PROSITE" id="PS51832">
    <property type="entry name" value="HD_GYP"/>
    <property type="match status" value="1"/>
</dbReference>
<dbReference type="Proteomes" id="UP000008922">
    <property type="component" value="Chromosome"/>
</dbReference>
<reference evidence="5 6" key="1">
    <citation type="submission" date="2010-12" db="EMBL/GenBank/DDBJ databases">
        <title>Whole genome sequence of Anaerolinea thermophila UNI-1.</title>
        <authorList>
            <person name="Narita-Yamada S."/>
            <person name="Kishi E."/>
            <person name="Watanabe Y."/>
            <person name="Takasaki K."/>
            <person name="Ankai A."/>
            <person name="Oguchi A."/>
            <person name="Fukui S."/>
            <person name="Takahashi M."/>
            <person name="Yashiro I."/>
            <person name="Hosoyama A."/>
            <person name="Sekiguchi Y."/>
            <person name="Hanada S."/>
            <person name="Fujita N."/>
        </authorList>
    </citation>
    <scope>NUCLEOTIDE SEQUENCE [LARGE SCALE GENOMIC DNA]</scope>
    <source>
        <strain evidence="6">DSM 14523 / JCM 11388 / NBRC 100420 / UNI-1</strain>
    </source>
</reference>
<dbReference type="InterPro" id="IPR003018">
    <property type="entry name" value="GAF"/>
</dbReference>
<dbReference type="InterPro" id="IPR037522">
    <property type="entry name" value="HD_GYP_dom"/>
</dbReference>
<dbReference type="STRING" id="926569.ANT_00060"/>
<keyword evidence="1" id="KW-1133">Transmembrane helix</keyword>
<feature type="transmembrane region" description="Helical" evidence="1">
    <location>
        <begin position="49"/>
        <end position="70"/>
    </location>
</feature>
<sequence length="751" mass="85919">MKLPVHFQKEALRISGLYLLFAGLWILFSDRLLEWLVPNPHRLALFQTYKGWGFVLITALLLYLTLRARLTILEQERSQRLRVSQQLETYLSVSPVMNYVLEASPDGKPKPLWVSENIEHILGFTPDEALSFEWWVTHVYPEDRQRALELSAKVLQYGYADLEYRFFHKNGSILWIRDQMRLMRRDEKNGNVEIIGTWSDITERVQSQQRIQQQLDMLSALTGQARALAESLQVENAAQETVRLACQVLGAKLAWLGRAEPDGHVTVLTVYPPEHTYPHQIGVRWDETPHGNGPTGRAIRTRTLQVVPDLLSQPNIPEWRELLLKHELYTNAAFPLISRGRVFGALTVYSDQIGFFNEERLQTFQTLAYLAAAALENARLFGQTTRRLEQISALREIDQAISNSLDLSLTLRVALKQLREQLQVDAADVLLLDPLTQQLEYAASVGFSSDEIEQIRLRVGEGPAGRAARERQLVFIPSIQEEIQQFRWGDLLQNEGFTCYYGTPLIAKGQVKGVVEAFLRRSQPLDEEAVDFFQTLAGQIAIAVDNATLFEELQRSNADLILAYDQTIEGWSRALDLRDRETEGHSQRVTELTLKIARAMGMSEEQLVHVRRGALLHDIGKMGVPDAILLKPGALNDEEWAIMRQHPTLAFQMLLPIQYLRPALDIPYCHHEKWDGTGYPRRLKGEQIPLAARIFAVVDVWDALRSDRPYRPAWSVEKTLAFIQEHAGSHFDPRVVEVFMRVIREEGEKNF</sequence>
<dbReference type="eggNOG" id="COG3437">
    <property type="taxonomic scope" value="Bacteria"/>
</dbReference>
<dbReference type="InterPro" id="IPR013655">
    <property type="entry name" value="PAS_fold_3"/>
</dbReference>
<evidence type="ECO:0000259" key="2">
    <source>
        <dbReference type="PROSITE" id="PS50112"/>
    </source>
</evidence>
<dbReference type="Pfam" id="PF08447">
    <property type="entry name" value="PAS_3"/>
    <property type="match status" value="1"/>
</dbReference>
<dbReference type="SMART" id="SM00065">
    <property type="entry name" value="GAF"/>
    <property type="match status" value="2"/>
</dbReference>
<dbReference type="SMART" id="SM00086">
    <property type="entry name" value="PAC"/>
    <property type="match status" value="1"/>
</dbReference>
<dbReference type="InterPro" id="IPR001610">
    <property type="entry name" value="PAC"/>
</dbReference>
<organism evidence="5 6">
    <name type="scientific">Anaerolinea thermophila (strain DSM 14523 / JCM 11388 / NBRC 100420 / UNI-1)</name>
    <dbReference type="NCBI Taxonomy" id="926569"/>
    <lineage>
        <taxon>Bacteria</taxon>
        <taxon>Bacillati</taxon>
        <taxon>Chloroflexota</taxon>
        <taxon>Anaerolineae</taxon>
        <taxon>Anaerolineales</taxon>
        <taxon>Anaerolineaceae</taxon>
        <taxon>Anaerolinea</taxon>
    </lineage>
</organism>
<dbReference type="InterPro" id="IPR052020">
    <property type="entry name" value="Cyclic_di-GMP/3'3'-cGAMP_PDE"/>
</dbReference>
<dbReference type="OrthoDB" id="9804863at2"/>
<gene>
    <name evidence="5" type="ordered locus">ANT_00060</name>
</gene>